<evidence type="ECO:0000256" key="5">
    <source>
        <dbReference type="SAM" id="SignalP"/>
    </source>
</evidence>
<name>A0ABS1U3A2_9PROT</name>
<feature type="chain" id="PRO_5045362822" evidence="5">
    <location>
        <begin position="18"/>
        <end position="86"/>
    </location>
</feature>
<comment type="caution">
    <text evidence="7">The sequence shown here is derived from an EMBL/GenBank/DDBJ whole genome shotgun (WGS) entry which is preliminary data.</text>
</comment>
<feature type="signal peptide" evidence="5">
    <location>
        <begin position="1"/>
        <end position="17"/>
    </location>
</feature>
<keyword evidence="3 4" id="KW-0408">Iron</keyword>
<dbReference type="PROSITE" id="PS51257">
    <property type="entry name" value="PROKAR_LIPOPROTEIN"/>
    <property type="match status" value="1"/>
</dbReference>
<evidence type="ECO:0000256" key="3">
    <source>
        <dbReference type="ARBA" id="ARBA00023004"/>
    </source>
</evidence>
<evidence type="ECO:0000259" key="6">
    <source>
        <dbReference type="PROSITE" id="PS51007"/>
    </source>
</evidence>
<gene>
    <name evidence="7" type="ORF">JMJ56_14165</name>
</gene>
<dbReference type="EMBL" id="JAETWB010000005">
    <property type="protein sequence ID" value="MBL6079159.1"/>
    <property type="molecule type" value="Genomic_DNA"/>
</dbReference>
<reference evidence="7 8" key="1">
    <citation type="submission" date="2021-01" db="EMBL/GenBank/DDBJ databases">
        <title>Belnapia mucosa sp. nov. and Belnapia arida sp. nov., isolated from the Tabernas Desert (Almeria, Spain).</title>
        <authorList>
            <person name="Molina-Menor E."/>
            <person name="Vidal-Verdu A."/>
            <person name="Calonge A."/>
            <person name="Satari L."/>
            <person name="Pereto J."/>
            <person name="Porcar M."/>
        </authorList>
    </citation>
    <scope>NUCLEOTIDE SEQUENCE [LARGE SCALE GENOMIC DNA]</scope>
    <source>
        <strain evidence="7 8">T18</strain>
    </source>
</reference>
<protein>
    <submittedName>
        <fullName evidence="7">C-type cytochrome</fullName>
    </submittedName>
</protein>
<evidence type="ECO:0000256" key="1">
    <source>
        <dbReference type="ARBA" id="ARBA00022617"/>
    </source>
</evidence>
<dbReference type="Gene3D" id="1.10.760.10">
    <property type="entry name" value="Cytochrome c-like domain"/>
    <property type="match status" value="1"/>
</dbReference>
<keyword evidence="8" id="KW-1185">Reference proteome</keyword>
<evidence type="ECO:0000313" key="8">
    <source>
        <dbReference type="Proteomes" id="UP000660885"/>
    </source>
</evidence>
<proteinExistence type="predicted"/>
<evidence type="ECO:0000256" key="2">
    <source>
        <dbReference type="ARBA" id="ARBA00022723"/>
    </source>
</evidence>
<dbReference type="Proteomes" id="UP000660885">
    <property type="component" value="Unassembled WGS sequence"/>
</dbReference>
<sequence>MRICVALSVMVALPAVAAPPPGASSCAGCHGGGGMPVLAGQPAEAIVAAMLGYKAGQGSPTVMDRIARGFTEAEIRAIAAWVSAPR</sequence>
<evidence type="ECO:0000313" key="7">
    <source>
        <dbReference type="EMBL" id="MBL6079159.1"/>
    </source>
</evidence>
<dbReference type="RefSeq" id="WP_202832410.1">
    <property type="nucleotide sequence ID" value="NZ_JAETWB010000005.1"/>
</dbReference>
<dbReference type="Pfam" id="PF13442">
    <property type="entry name" value="Cytochrome_CBB3"/>
    <property type="match status" value="1"/>
</dbReference>
<dbReference type="PROSITE" id="PS51007">
    <property type="entry name" value="CYTC"/>
    <property type="match status" value="1"/>
</dbReference>
<dbReference type="InterPro" id="IPR009056">
    <property type="entry name" value="Cyt_c-like_dom"/>
</dbReference>
<keyword evidence="1 4" id="KW-0349">Heme</keyword>
<accession>A0ABS1U3A2</accession>
<feature type="domain" description="Cytochrome c" evidence="6">
    <location>
        <begin position="7"/>
        <end position="86"/>
    </location>
</feature>
<keyword evidence="5" id="KW-0732">Signal</keyword>
<keyword evidence="2 4" id="KW-0479">Metal-binding</keyword>
<dbReference type="InterPro" id="IPR036909">
    <property type="entry name" value="Cyt_c-like_dom_sf"/>
</dbReference>
<dbReference type="SUPFAM" id="SSF46626">
    <property type="entry name" value="Cytochrome c"/>
    <property type="match status" value="1"/>
</dbReference>
<organism evidence="7 8">
    <name type="scientific">Belnapia arida</name>
    <dbReference type="NCBI Taxonomy" id="2804533"/>
    <lineage>
        <taxon>Bacteria</taxon>
        <taxon>Pseudomonadati</taxon>
        <taxon>Pseudomonadota</taxon>
        <taxon>Alphaproteobacteria</taxon>
        <taxon>Acetobacterales</taxon>
        <taxon>Roseomonadaceae</taxon>
        <taxon>Belnapia</taxon>
    </lineage>
</organism>
<evidence type="ECO:0000256" key="4">
    <source>
        <dbReference type="PROSITE-ProRule" id="PRU00433"/>
    </source>
</evidence>